<feature type="domain" description="Tr-type G" evidence="10">
    <location>
        <begin position="8"/>
        <end position="283"/>
    </location>
</feature>
<comment type="subcellular location">
    <subcellularLocation>
        <location evidence="7">Cytoplasm</location>
    </subcellularLocation>
</comment>
<dbReference type="InterPro" id="IPR009000">
    <property type="entry name" value="Transl_B-barrel_sf"/>
</dbReference>
<dbReference type="HAMAP" id="MF_00054_B">
    <property type="entry name" value="EF_G_EF_2_B"/>
    <property type="match status" value="1"/>
</dbReference>
<dbReference type="NCBIfam" id="TIGR00484">
    <property type="entry name" value="EF-G"/>
    <property type="match status" value="1"/>
</dbReference>
<dbReference type="Gene3D" id="3.30.230.10">
    <property type="match status" value="1"/>
</dbReference>
<dbReference type="SUPFAM" id="SSF52540">
    <property type="entry name" value="P-loop containing nucleoside triphosphate hydrolases"/>
    <property type="match status" value="1"/>
</dbReference>
<dbReference type="InterPro" id="IPR005517">
    <property type="entry name" value="Transl_elong_EFG/EF2_IV"/>
</dbReference>
<dbReference type="SUPFAM" id="SSF54980">
    <property type="entry name" value="EF-G C-terminal domain-like"/>
    <property type="match status" value="2"/>
</dbReference>
<sequence length="682" mass="74410">MAGEGRLRKTRNFGVVAHIDAGKTTFTERVLYYTGRTHKIGEVHEGTAVMDWMAEEQERGITITSAATTCEWQGHTLNIIDTPGHVDFTIEVERSLRVLDGVIAVFCAVGGVEPQSETVWHQADRYRVPKIAFINKMDRIGADFKAVLVQMKERLGANPLPLTIPWGAEDNFRGVIDLISMEALVWEDEELGATYVRQPIPEEMAEDAAQAREALLEAVAEIDDAIMELYLGEEEIPSKDIKAAIRKACCGLKLVPVFAGSALRNKGVQPVLDAVVDYLPSPLDVPPVEGTDPGNGELERRQADDGAPLSALAFKVQMDQGRKLVYVRVYSGTLKAGAEVYNVAKGVNEKVARILRMHANKRERLDAAKAGEIVGVMGLKNTSTGDTLATKDRPIMLEPIDTYEPVISVAVEPKTVGDQDKVAASLDKLADEDPTFKVRMDEDTGQTIISGMGELHLEVLVHRMKREFNLDVNVGRPQVVYRETVTVPAESSMGFDRELGGDRQVGAITMEIRPNPRGGGNTFRVEADPEQVPLNYHEVLGRAVEEGLTSGVVMGYPVVDTAVTITGGTFTPGLSTELGFRLACTMALKQGLEKAAAVLLEPIMRVEVIVPEEFMGEVIGDLNARGGSVEAVEPKGGANVVKALVPLRDMFGYSTDLRSATQGRAIFTMQFGHYDRTGDRKK</sequence>
<name>A0AAU9EVA7_9BACT</name>
<evidence type="ECO:0000256" key="1">
    <source>
        <dbReference type="ARBA" id="ARBA00005870"/>
    </source>
</evidence>
<dbReference type="InterPro" id="IPR009022">
    <property type="entry name" value="EFG_III"/>
</dbReference>
<evidence type="ECO:0000313" key="11">
    <source>
        <dbReference type="EMBL" id="BEQ15520.1"/>
    </source>
</evidence>
<feature type="binding site" evidence="7">
    <location>
        <begin position="135"/>
        <end position="138"/>
    </location>
    <ligand>
        <name>GTP</name>
        <dbReference type="ChEBI" id="CHEBI:37565"/>
    </ligand>
</feature>
<dbReference type="SUPFAM" id="SSF50447">
    <property type="entry name" value="Translation proteins"/>
    <property type="match status" value="1"/>
</dbReference>
<evidence type="ECO:0000256" key="3">
    <source>
        <dbReference type="ARBA" id="ARBA00022768"/>
    </source>
</evidence>
<dbReference type="InterPro" id="IPR041095">
    <property type="entry name" value="EFG_II"/>
</dbReference>
<dbReference type="InterPro" id="IPR053905">
    <property type="entry name" value="EF-G-like_DII"/>
</dbReference>
<dbReference type="SMART" id="SM00838">
    <property type="entry name" value="EFG_C"/>
    <property type="match status" value="1"/>
</dbReference>
<dbReference type="CDD" id="cd01886">
    <property type="entry name" value="EF-G"/>
    <property type="match status" value="1"/>
</dbReference>
<feature type="binding site" evidence="7">
    <location>
        <begin position="17"/>
        <end position="24"/>
    </location>
    <ligand>
        <name>GTP</name>
        <dbReference type="ChEBI" id="CHEBI:37565"/>
    </ligand>
</feature>
<keyword evidence="4 7" id="KW-0648">Protein biosynthesis</keyword>
<comment type="similarity">
    <text evidence="1 7">Belongs to the TRAFAC class translation factor GTPase superfamily. Classic translation factor GTPase family. EF-G/EF-2 subfamily.</text>
</comment>
<dbReference type="InterPro" id="IPR000795">
    <property type="entry name" value="T_Tr_GTP-bd_dom"/>
</dbReference>
<dbReference type="Gene3D" id="3.40.50.300">
    <property type="entry name" value="P-loop containing nucleotide triphosphate hydrolases"/>
    <property type="match status" value="1"/>
</dbReference>
<evidence type="ECO:0000313" key="12">
    <source>
        <dbReference type="Proteomes" id="UP001366166"/>
    </source>
</evidence>
<dbReference type="GO" id="GO:0032790">
    <property type="term" value="P:ribosome disassembly"/>
    <property type="evidence" value="ECO:0007669"/>
    <property type="project" value="TreeGrafter"/>
</dbReference>
<feature type="region of interest" description="Disordered" evidence="9">
    <location>
        <begin position="283"/>
        <end position="304"/>
    </location>
</feature>
<dbReference type="InterPro" id="IPR035647">
    <property type="entry name" value="EFG_III/V"/>
</dbReference>
<dbReference type="Gene3D" id="2.40.30.10">
    <property type="entry name" value="Translation factors"/>
    <property type="match status" value="1"/>
</dbReference>
<dbReference type="Proteomes" id="UP001366166">
    <property type="component" value="Chromosome"/>
</dbReference>
<dbReference type="PROSITE" id="PS51722">
    <property type="entry name" value="G_TR_2"/>
    <property type="match status" value="1"/>
</dbReference>
<dbReference type="PANTHER" id="PTHR43261:SF1">
    <property type="entry name" value="RIBOSOME-RELEASING FACTOR 2, MITOCHONDRIAL"/>
    <property type="match status" value="1"/>
</dbReference>
<evidence type="ECO:0000256" key="8">
    <source>
        <dbReference type="NCBIfam" id="TIGR00484"/>
    </source>
</evidence>
<accession>A0AAU9EVA7</accession>
<evidence type="ECO:0000256" key="2">
    <source>
        <dbReference type="ARBA" id="ARBA00022741"/>
    </source>
</evidence>
<evidence type="ECO:0000256" key="5">
    <source>
        <dbReference type="ARBA" id="ARBA00023134"/>
    </source>
</evidence>
<evidence type="ECO:0000259" key="10">
    <source>
        <dbReference type="PROSITE" id="PS51722"/>
    </source>
</evidence>
<dbReference type="SMART" id="SM00889">
    <property type="entry name" value="EFG_IV"/>
    <property type="match status" value="1"/>
</dbReference>
<dbReference type="Pfam" id="PF03764">
    <property type="entry name" value="EFG_IV"/>
    <property type="match status" value="1"/>
</dbReference>
<keyword evidence="3 7" id="KW-0251">Elongation factor</keyword>
<dbReference type="GO" id="GO:0003746">
    <property type="term" value="F:translation elongation factor activity"/>
    <property type="evidence" value="ECO:0007669"/>
    <property type="project" value="UniProtKB-UniRule"/>
</dbReference>
<protein>
    <recommendedName>
        <fullName evidence="7 8">Elongation factor G</fullName>
        <shortName evidence="7">EF-G</shortName>
    </recommendedName>
</protein>
<dbReference type="InterPro" id="IPR000640">
    <property type="entry name" value="EFG_V-like"/>
</dbReference>
<evidence type="ECO:0000256" key="9">
    <source>
        <dbReference type="SAM" id="MobiDB-lite"/>
    </source>
</evidence>
<evidence type="ECO:0000256" key="6">
    <source>
        <dbReference type="ARBA" id="ARBA00024731"/>
    </source>
</evidence>
<dbReference type="FunFam" id="3.30.70.240:FF:000001">
    <property type="entry name" value="Elongation factor G"/>
    <property type="match status" value="1"/>
</dbReference>
<dbReference type="FunFam" id="3.30.70.870:FF:000001">
    <property type="entry name" value="Elongation factor G"/>
    <property type="match status" value="1"/>
</dbReference>
<keyword evidence="12" id="KW-1185">Reference proteome</keyword>
<keyword evidence="5 7" id="KW-0342">GTP-binding</keyword>
<dbReference type="RefSeq" id="WP_338600010.1">
    <property type="nucleotide sequence ID" value="NZ_AP028679.1"/>
</dbReference>
<dbReference type="InterPro" id="IPR005225">
    <property type="entry name" value="Small_GTP-bd"/>
</dbReference>
<reference evidence="12" key="1">
    <citation type="journal article" date="2023" name="Arch. Microbiol.">
        <title>Desulfoferula mesophilus gen. nov. sp. nov., a mesophilic sulfate-reducing bacterium isolated from a brackish lake sediment.</title>
        <authorList>
            <person name="Watanabe T."/>
            <person name="Yabe T."/>
            <person name="Tsuji J.M."/>
            <person name="Fukui M."/>
        </authorList>
    </citation>
    <scope>NUCLEOTIDE SEQUENCE [LARGE SCALE GENOMIC DNA]</scope>
    <source>
        <strain evidence="12">12FAK</strain>
    </source>
</reference>
<dbReference type="CDD" id="cd04088">
    <property type="entry name" value="EFG_mtEFG_II"/>
    <property type="match status" value="1"/>
</dbReference>
<dbReference type="CDD" id="cd01680">
    <property type="entry name" value="EFG_like_IV"/>
    <property type="match status" value="1"/>
</dbReference>
<dbReference type="Pfam" id="PF22042">
    <property type="entry name" value="EF-G_D2"/>
    <property type="match status" value="1"/>
</dbReference>
<dbReference type="PRINTS" id="PR00315">
    <property type="entry name" value="ELONGATNFCT"/>
</dbReference>
<dbReference type="Gene3D" id="3.30.70.870">
    <property type="entry name" value="Elongation Factor G (Translational Gtpase), domain 3"/>
    <property type="match status" value="1"/>
</dbReference>
<dbReference type="SUPFAM" id="SSF54211">
    <property type="entry name" value="Ribosomal protein S5 domain 2-like"/>
    <property type="match status" value="1"/>
</dbReference>
<keyword evidence="7" id="KW-0963">Cytoplasm</keyword>
<dbReference type="EMBL" id="AP028679">
    <property type="protein sequence ID" value="BEQ15520.1"/>
    <property type="molecule type" value="Genomic_DNA"/>
</dbReference>
<dbReference type="NCBIfam" id="TIGR00231">
    <property type="entry name" value="small_GTP"/>
    <property type="match status" value="1"/>
</dbReference>
<dbReference type="Gene3D" id="3.30.70.240">
    <property type="match status" value="1"/>
</dbReference>
<dbReference type="Pfam" id="PF00679">
    <property type="entry name" value="EFG_C"/>
    <property type="match status" value="1"/>
</dbReference>
<dbReference type="KEGG" id="dmp:FAK_25860"/>
<organism evidence="11 12">
    <name type="scientific">Desulfoferula mesophila</name>
    <dbReference type="NCBI Taxonomy" id="3058419"/>
    <lineage>
        <taxon>Bacteria</taxon>
        <taxon>Pseudomonadati</taxon>
        <taxon>Thermodesulfobacteriota</taxon>
        <taxon>Desulfarculia</taxon>
        <taxon>Desulfarculales</taxon>
        <taxon>Desulfarculaceae</taxon>
        <taxon>Desulfoferula</taxon>
    </lineage>
</organism>
<dbReference type="Pfam" id="PF00009">
    <property type="entry name" value="GTP_EFTU"/>
    <property type="match status" value="1"/>
</dbReference>
<dbReference type="GO" id="GO:0005737">
    <property type="term" value="C:cytoplasm"/>
    <property type="evidence" value="ECO:0007669"/>
    <property type="project" value="UniProtKB-SubCell"/>
</dbReference>
<dbReference type="InterPro" id="IPR035649">
    <property type="entry name" value="EFG_V"/>
</dbReference>
<dbReference type="InterPro" id="IPR027417">
    <property type="entry name" value="P-loop_NTPase"/>
</dbReference>
<dbReference type="AlphaFoldDB" id="A0AAU9EVA7"/>
<dbReference type="NCBIfam" id="NF009381">
    <property type="entry name" value="PRK12740.1-5"/>
    <property type="match status" value="1"/>
</dbReference>
<dbReference type="CDD" id="cd16262">
    <property type="entry name" value="EFG_III"/>
    <property type="match status" value="1"/>
</dbReference>
<evidence type="ECO:0000256" key="4">
    <source>
        <dbReference type="ARBA" id="ARBA00022917"/>
    </source>
</evidence>
<dbReference type="InterPro" id="IPR014721">
    <property type="entry name" value="Ribsml_uS5_D2-typ_fold_subgr"/>
</dbReference>
<dbReference type="FunFam" id="3.40.50.300:FF:000029">
    <property type="entry name" value="Elongation factor G"/>
    <property type="match status" value="1"/>
</dbReference>
<dbReference type="InterPro" id="IPR031157">
    <property type="entry name" value="G_TR_CS"/>
</dbReference>
<proteinExistence type="inferred from homology"/>
<dbReference type="PROSITE" id="PS00301">
    <property type="entry name" value="G_TR_1"/>
    <property type="match status" value="1"/>
</dbReference>
<dbReference type="CDD" id="cd03713">
    <property type="entry name" value="EFG_mtEFG_C"/>
    <property type="match status" value="1"/>
</dbReference>
<comment type="function">
    <text evidence="6 7">Catalyzes the GTP-dependent ribosomal translocation step during translation elongation. During this step, the ribosome changes from the pre-translocational (PRE) to the post-translocational (POST) state as the newly formed A-site-bound peptidyl-tRNA and P-site-bound deacylated tRNA move to the P and E sites, respectively. Catalyzes the coordinated movement of the two tRNA molecules, the mRNA and conformational changes in the ribosome.</text>
</comment>
<gene>
    <name evidence="11" type="primary">fusA2</name>
    <name evidence="7" type="synonym">fusA</name>
    <name evidence="11" type="ORF">FAK_25860</name>
</gene>
<feature type="binding site" evidence="7">
    <location>
        <begin position="81"/>
        <end position="85"/>
    </location>
    <ligand>
        <name>GTP</name>
        <dbReference type="ChEBI" id="CHEBI:37565"/>
    </ligand>
</feature>
<dbReference type="GO" id="GO:0005525">
    <property type="term" value="F:GTP binding"/>
    <property type="evidence" value="ECO:0007669"/>
    <property type="project" value="UniProtKB-UniRule"/>
</dbReference>
<keyword evidence="2 7" id="KW-0547">Nucleotide-binding</keyword>
<dbReference type="GO" id="GO:0003924">
    <property type="term" value="F:GTPase activity"/>
    <property type="evidence" value="ECO:0007669"/>
    <property type="project" value="InterPro"/>
</dbReference>
<evidence type="ECO:0000256" key="7">
    <source>
        <dbReference type="HAMAP-Rule" id="MF_00054"/>
    </source>
</evidence>
<dbReference type="InterPro" id="IPR020568">
    <property type="entry name" value="Ribosomal_Su5_D2-typ_SF"/>
</dbReference>
<dbReference type="InterPro" id="IPR004540">
    <property type="entry name" value="Transl_elong_EFG/EF2"/>
</dbReference>
<dbReference type="PANTHER" id="PTHR43261">
    <property type="entry name" value="TRANSLATION ELONGATION FACTOR G-RELATED"/>
    <property type="match status" value="1"/>
</dbReference>
<dbReference type="Pfam" id="PF14492">
    <property type="entry name" value="EFG_III"/>
    <property type="match status" value="1"/>
</dbReference>